<dbReference type="InterPro" id="IPR051089">
    <property type="entry name" value="prtT"/>
</dbReference>
<dbReference type="VEuPathDB" id="FungiDB:BO71DRAFT_419320"/>
<dbReference type="SUPFAM" id="SSF52317">
    <property type="entry name" value="Class I glutamine amidotransferase-like"/>
    <property type="match status" value="1"/>
</dbReference>
<dbReference type="GO" id="GO:0000976">
    <property type="term" value="F:transcription cis-regulatory region binding"/>
    <property type="evidence" value="ECO:0007669"/>
    <property type="project" value="TreeGrafter"/>
</dbReference>
<dbReference type="OrthoDB" id="5424793at2759"/>
<dbReference type="PANTHER" id="PTHR31845">
    <property type="entry name" value="FINGER DOMAIN PROTEIN, PUTATIVE-RELATED"/>
    <property type="match status" value="1"/>
</dbReference>
<dbReference type="Proteomes" id="UP000247810">
    <property type="component" value="Unassembled WGS sequence"/>
</dbReference>
<accession>A0A319DBA6</accession>
<keyword evidence="6" id="KW-0539">Nucleus</keyword>
<dbReference type="AlphaFoldDB" id="A0A319DBA6"/>
<dbReference type="PANTHER" id="PTHR31845:SF10">
    <property type="entry name" value="ZN(II)2CYS6 TRANSCRIPTION FACTOR (EUROFUNG)"/>
    <property type="match status" value="1"/>
</dbReference>
<keyword evidence="4" id="KW-0238">DNA-binding</keyword>
<evidence type="ECO:0000256" key="1">
    <source>
        <dbReference type="ARBA" id="ARBA00004123"/>
    </source>
</evidence>
<dbReference type="Gene3D" id="3.40.50.880">
    <property type="match status" value="1"/>
</dbReference>
<evidence type="ECO:0000256" key="6">
    <source>
        <dbReference type="ARBA" id="ARBA00023242"/>
    </source>
</evidence>
<reference evidence="8 9" key="1">
    <citation type="submission" date="2018-02" db="EMBL/GenBank/DDBJ databases">
        <title>The genomes of Aspergillus section Nigri reveals drivers in fungal speciation.</title>
        <authorList>
            <consortium name="DOE Joint Genome Institute"/>
            <person name="Vesth T.C."/>
            <person name="Nybo J."/>
            <person name="Theobald S."/>
            <person name="Brandl J."/>
            <person name="Frisvad J.C."/>
            <person name="Nielsen K.F."/>
            <person name="Lyhne E.K."/>
            <person name="Kogle M.E."/>
            <person name="Kuo A."/>
            <person name="Riley R."/>
            <person name="Clum A."/>
            <person name="Nolan M."/>
            <person name="Lipzen A."/>
            <person name="Salamov A."/>
            <person name="Henrissat B."/>
            <person name="Wiebenga A."/>
            <person name="De vries R.P."/>
            <person name="Grigoriev I.V."/>
            <person name="Mortensen U.H."/>
            <person name="Andersen M.R."/>
            <person name="Baker S.E."/>
        </authorList>
    </citation>
    <scope>NUCLEOTIDE SEQUENCE [LARGE SCALE GENOMIC DNA]</scope>
    <source>
        <strain evidence="8 9">CBS 707.79</strain>
    </source>
</reference>
<feature type="compositionally biased region" description="Low complexity" evidence="7">
    <location>
        <begin position="755"/>
        <end position="768"/>
    </location>
</feature>
<dbReference type="InterPro" id="IPR029062">
    <property type="entry name" value="Class_I_gatase-like"/>
</dbReference>
<keyword evidence="3" id="KW-0805">Transcription regulation</keyword>
<gene>
    <name evidence="8" type="ORF">BO71DRAFT_419320</name>
</gene>
<keyword evidence="5" id="KW-0804">Transcription</keyword>
<dbReference type="EMBL" id="KZ825870">
    <property type="protein sequence ID" value="PYH94501.1"/>
    <property type="molecule type" value="Genomic_DNA"/>
</dbReference>
<protein>
    <recommendedName>
        <fullName evidence="10">DJ-1/PfpI domain-containing protein</fullName>
    </recommendedName>
</protein>
<evidence type="ECO:0000313" key="9">
    <source>
        <dbReference type="Proteomes" id="UP000247810"/>
    </source>
</evidence>
<feature type="compositionally biased region" description="Low complexity" evidence="7">
    <location>
        <begin position="339"/>
        <end position="354"/>
    </location>
</feature>
<evidence type="ECO:0000256" key="2">
    <source>
        <dbReference type="ARBA" id="ARBA00022833"/>
    </source>
</evidence>
<feature type="region of interest" description="Disordered" evidence="7">
    <location>
        <begin position="333"/>
        <end position="354"/>
    </location>
</feature>
<evidence type="ECO:0008006" key="10">
    <source>
        <dbReference type="Google" id="ProtNLM"/>
    </source>
</evidence>
<evidence type="ECO:0000256" key="4">
    <source>
        <dbReference type="ARBA" id="ARBA00023125"/>
    </source>
</evidence>
<comment type="subcellular location">
    <subcellularLocation>
        <location evidence="1">Nucleus</location>
    </subcellularLocation>
</comment>
<feature type="region of interest" description="Disordered" evidence="7">
    <location>
        <begin position="252"/>
        <end position="271"/>
    </location>
</feature>
<feature type="region of interest" description="Disordered" evidence="7">
    <location>
        <begin position="755"/>
        <end position="791"/>
    </location>
</feature>
<dbReference type="STRING" id="1448320.A0A319DBA6"/>
<proteinExistence type="predicted"/>
<evidence type="ECO:0000256" key="5">
    <source>
        <dbReference type="ARBA" id="ARBA00023163"/>
    </source>
</evidence>
<sequence length="854" mass="95380">MSAPFDLRNPGRPIHVGVVLLNTVTEHLDVAPVGFFNTISKGFVKTLPDFFISDELRAQALDFVFHWVTEDGKTPGALTGNLNVVPTDSFASCPTLDIVFMGASQAGYQSSTTEKEFLRKCYSDCSAFLSVCVGFESILTAGILEGKTATAPRKFLPILQKMAPGTNWVDKRWVQDGKIWTTGELLNGLDMVATFGKETWGGEGSLVEYMIRDGSFPTRDVDYKDELKKQWATISDSCAHVRGALEPAIYAGPARSGASPRRKHAERAPVEDYTDHGRCAKFGYTCTTTNSPQSTTHNDDVVSKLFQDKPIEKDQSARLYEMHRSVFQNHSIDEAIPGSPATSTDTTPSVTTPTCEAGSGRFNVSMQEAEELLSQFRQRREYFPFIEVPDSTSAAAMAASRPFLLLAILTISLTRKPSLQKRIDERFRRVLSERIVFHGEKSMDYVQGLLVYLAWCPLNLRPLNNQVSQFLQILGTMISDLKLTENLHDGAARDACLGCYSLSSLLSVSFRRVGDDAAYNYLKAALDANRTLNQPFDNKLKYSTLQTLFETIFRSQETCSTEGCPTRKSQRVQEMIESHRLELQIFQRTQGCENIPLHLSALSLKVNIASLPFKVFYPMPRRTNKLKSSPIPSYQDPSLLDHAASCLSEIRNFFESFLFIPRDQYIYFSIREWCQLIVTISTASHICFLPVSTTTLEWEHFQTKARSSMLIYLESLSHRASTLSVSKAGDHPDTFFMFKSVLDIVLSTYAPTTRTTSSQTSATSGTESPETQGNGTDVVAPRTKSSRCPMMNGSIKQSEFWEAMEQSDLRYLESLGIEGDGEYTGTTGIPDMENLFDDAGDWPSIFSEWVNFSN</sequence>
<keyword evidence="2" id="KW-0862">Zinc</keyword>
<evidence type="ECO:0000256" key="3">
    <source>
        <dbReference type="ARBA" id="ARBA00023015"/>
    </source>
</evidence>
<name>A0A319DBA6_9EURO</name>
<keyword evidence="9" id="KW-1185">Reference proteome</keyword>
<organism evidence="8 9">
    <name type="scientific">Aspergillus ellipticus CBS 707.79</name>
    <dbReference type="NCBI Taxonomy" id="1448320"/>
    <lineage>
        <taxon>Eukaryota</taxon>
        <taxon>Fungi</taxon>
        <taxon>Dikarya</taxon>
        <taxon>Ascomycota</taxon>
        <taxon>Pezizomycotina</taxon>
        <taxon>Eurotiomycetes</taxon>
        <taxon>Eurotiomycetidae</taxon>
        <taxon>Eurotiales</taxon>
        <taxon>Aspergillaceae</taxon>
        <taxon>Aspergillus</taxon>
        <taxon>Aspergillus subgen. Circumdati</taxon>
    </lineage>
</organism>
<evidence type="ECO:0000313" key="8">
    <source>
        <dbReference type="EMBL" id="PYH94501.1"/>
    </source>
</evidence>
<dbReference type="GO" id="GO:0000981">
    <property type="term" value="F:DNA-binding transcription factor activity, RNA polymerase II-specific"/>
    <property type="evidence" value="ECO:0007669"/>
    <property type="project" value="TreeGrafter"/>
</dbReference>
<evidence type="ECO:0000256" key="7">
    <source>
        <dbReference type="SAM" id="MobiDB-lite"/>
    </source>
</evidence>
<dbReference type="GO" id="GO:0005634">
    <property type="term" value="C:nucleus"/>
    <property type="evidence" value="ECO:0007669"/>
    <property type="project" value="UniProtKB-SubCell"/>
</dbReference>